<dbReference type="InterPro" id="IPR000626">
    <property type="entry name" value="Ubiquitin-like_dom"/>
</dbReference>
<feature type="domain" description="Ubiquitin-like" evidence="11">
    <location>
        <begin position="42"/>
        <end position="122"/>
    </location>
</feature>
<evidence type="ECO:0000313" key="12">
    <source>
        <dbReference type="Ensembl" id="ENSFTIP00000010749.1"/>
    </source>
</evidence>
<keyword evidence="7" id="KW-0636">Prenylation</keyword>
<dbReference type="Gene3D" id="3.10.20.90">
    <property type="entry name" value="Phosphatidylinositol 3-kinase Catalytic Subunit, Chain A, domain 1"/>
    <property type="match status" value="1"/>
</dbReference>
<dbReference type="InterPro" id="IPR029071">
    <property type="entry name" value="Ubiquitin-like_domsf"/>
</dbReference>
<evidence type="ECO:0000313" key="13">
    <source>
        <dbReference type="Proteomes" id="UP000694562"/>
    </source>
</evidence>
<dbReference type="InterPro" id="IPR039540">
    <property type="entry name" value="UBL3-like_ubiquitin_dom"/>
</dbReference>
<keyword evidence="13" id="KW-1185">Reference proteome</keyword>
<reference evidence="12" key="1">
    <citation type="submission" date="2025-08" db="UniProtKB">
        <authorList>
            <consortium name="Ensembl"/>
        </authorList>
    </citation>
    <scope>IDENTIFICATION</scope>
</reference>
<dbReference type="AlphaFoldDB" id="A0A8C4UBZ5"/>
<evidence type="ECO:0000259" key="11">
    <source>
        <dbReference type="PROSITE" id="PS50053"/>
    </source>
</evidence>
<keyword evidence="5" id="KW-0564">Palmitate</keyword>
<evidence type="ECO:0000256" key="3">
    <source>
        <dbReference type="ARBA" id="ARBA00022481"/>
    </source>
</evidence>
<name>A0A8C4UBZ5_FALTI</name>
<proteinExistence type="predicted"/>
<evidence type="ECO:0000256" key="9">
    <source>
        <dbReference type="ARBA" id="ARBA00078829"/>
    </source>
</evidence>
<dbReference type="PANTHER" id="PTHR13169">
    <property type="entry name" value="UBIQUITIN-LIKE PROTEIN 3 HCG-1 PROTEIN"/>
    <property type="match status" value="1"/>
</dbReference>
<evidence type="ECO:0000256" key="1">
    <source>
        <dbReference type="ARBA" id="ARBA00004193"/>
    </source>
</evidence>
<accession>A0A8C4UBZ5</accession>
<dbReference type="Proteomes" id="UP000694562">
    <property type="component" value="Unplaced"/>
</dbReference>
<keyword evidence="6" id="KW-0449">Lipoprotein</keyword>
<dbReference type="Ensembl" id="ENSFTIT00000011222.1">
    <property type="protein sequence ID" value="ENSFTIP00000010749.1"/>
    <property type="gene ID" value="ENSFTIG00000007197.1"/>
</dbReference>
<evidence type="ECO:0000256" key="2">
    <source>
        <dbReference type="ARBA" id="ARBA00022475"/>
    </source>
</evidence>
<protein>
    <recommendedName>
        <fullName evidence="8">Ubiquitin-like protein 3</fullName>
    </recommendedName>
    <alternativeName>
        <fullName evidence="9">Membrane-anchored ubiquitin-fold protein</fullName>
    </alternativeName>
</protein>
<dbReference type="OrthoDB" id="1043111at2759"/>
<organism evidence="12 13">
    <name type="scientific">Falco tinnunculus</name>
    <name type="common">Common kestrel</name>
    <dbReference type="NCBI Taxonomy" id="100819"/>
    <lineage>
        <taxon>Eukaryota</taxon>
        <taxon>Metazoa</taxon>
        <taxon>Chordata</taxon>
        <taxon>Craniata</taxon>
        <taxon>Vertebrata</taxon>
        <taxon>Euteleostomi</taxon>
        <taxon>Archelosauria</taxon>
        <taxon>Archosauria</taxon>
        <taxon>Dinosauria</taxon>
        <taxon>Saurischia</taxon>
        <taxon>Theropoda</taxon>
        <taxon>Coelurosauria</taxon>
        <taxon>Aves</taxon>
        <taxon>Neognathae</taxon>
        <taxon>Neoaves</taxon>
        <taxon>Telluraves</taxon>
        <taxon>Australaves</taxon>
        <taxon>Falconiformes</taxon>
        <taxon>Falconidae</taxon>
        <taxon>Falco</taxon>
    </lineage>
</organism>
<dbReference type="InterPro" id="IPR047977">
    <property type="entry name" value="UBL3_Ubl_met"/>
</dbReference>
<keyword evidence="10" id="KW-0812">Transmembrane</keyword>
<dbReference type="SUPFAM" id="SSF54236">
    <property type="entry name" value="Ubiquitin-like"/>
    <property type="match status" value="1"/>
</dbReference>
<dbReference type="Pfam" id="PF13881">
    <property type="entry name" value="Rad60-SLD_2"/>
    <property type="match status" value="1"/>
</dbReference>
<evidence type="ECO:0000256" key="10">
    <source>
        <dbReference type="SAM" id="Phobius"/>
    </source>
</evidence>
<evidence type="ECO:0000256" key="8">
    <source>
        <dbReference type="ARBA" id="ARBA00074521"/>
    </source>
</evidence>
<dbReference type="InterPro" id="IPR040015">
    <property type="entry name" value="UBL3-like"/>
</dbReference>
<evidence type="ECO:0000256" key="6">
    <source>
        <dbReference type="ARBA" id="ARBA00023288"/>
    </source>
</evidence>
<keyword evidence="4 10" id="KW-0472">Membrane</keyword>
<reference evidence="12" key="2">
    <citation type="submission" date="2025-09" db="UniProtKB">
        <authorList>
            <consortium name="Ensembl"/>
        </authorList>
    </citation>
    <scope>IDENTIFICATION</scope>
</reference>
<dbReference type="GO" id="GO:0005886">
    <property type="term" value="C:plasma membrane"/>
    <property type="evidence" value="ECO:0007669"/>
    <property type="project" value="UniProtKB-SubCell"/>
</dbReference>
<dbReference type="PROSITE" id="PS50053">
    <property type="entry name" value="UBIQUITIN_2"/>
    <property type="match status" value="1"/>
</dbReference>
<evidence type="ECO:0000256" key="4">
    <source>
        <dbReference type="ARBA" id="ARBA00023136"/>
    </source>
</evidence>
<evidence type="ECO:0000256" key="7">
    <source>
        <dbReference type="ARBA" id="ARBA00023289"/>
    </source>
</evidence>
<sequence length="151" mass="17172">MSLELVMKFSLVLNRVMWGAVTLSWCHVGIALLPQVLWLWVLQINLRLILVSGKTKEFLFSPNDSAADIAKHVYDNWPMDWEEEQVSSPNILRLIYQGRFLHGNVTLGALKLPFGKTTVMHLVARETLPEPNSQGQRNREKTGESNCCVIL</sequence>
<feature type="transmembrane region" description="Helical" evidence="10">
    <location>
        <begin position="20"/>
        <end position="42"/>
    </location>
</feature>
<dbReference type="CDD" id="cd17048">
    <property type="entry name" value="Ubl_UBL3"/>
    <property type="match status" value="1"/>
</dbReference>
<comment type="subcellular location">
    <subcellularLocation>
        <location evidence="1">Cell membrane</location>
        <topology evidence="1">Lipid-anchor</topology>
    </subcellularLocation>
</comment>
<keyword evidence="3" id="KW-0488">Methylation</keyword>
<keyword evidence="10" id="KW-1133">Transmembrane helix</keyword>
<keyword evidence="2" id="KW-1003">Cell membrane</keyword>
<dbReference type="FunFam" id="3.10.20.90:FF:000167">
    <property type="entry name" value="Ubiquitin-like 3a"/>
    <property type="match status" value="1"/>
</dbReference>
<dbReference type="PANTHER" id="PTHR13169:SF0">
    <property type="entry name" value="UBIQUITIN-LIKE PROTEIN 3"/>
    <property type="match status" value="1"/>
</dbReference>
<evidence type="ECO:0000256" key="5">
    <source>
        <dbReference type="ARBA" id="ARBA00023139"/>
    </source>
</evidence>